<dbReference type="PROSITE" id="PS00678">
    <property type="entry name" value="WD_REPEATS_1"/>
    <property type="match status" value="2"/>
</dbReference>
<sequence length="983" mass="108602">MPAVACSLANRDTNKVGDTQPWFPQAMESRRIVSDFYRGGSPSTPYYTAYPSPEPHSDDEQQQMAGPSKLTLDLPVYSNNSFQPSDEEEEEEHSNLHLNINFNLSLDFSQATLGHSRPPSPTPTADFSMISPPSSPSYVQYHSQFLSAPQGRNTLPFFRTSPTRTSTHLRSHSIALGGSTKRRVRPNITKIWESISSPSPRGSKSSPTLKHPSPIHRHFTRSSPNILRAKRKAKRSSVSDVFYCGSGVQGNINGDVDVDYRALDPLDGEEGELVDHEGYFDAVQCDLTTSLSSYTQSPSPSPTTTPTSSHLCLFRPQTPSQAYTLCPTSYASASTSTFTSTFTSTRYLPPAQTSLPLPPELTLHILSLLPMRSVLACMLVSRSLYTLAKDTSVWLGVWRGREGRPRVQPRVSRQSPYGYSYTHNFAYGLVNYMSSYSFPRNSLPSLSSSSGDDISSLRYAHADEGVHGFPLLEDSEDAEGDGPSGWAIDWDRVEALWYGGRSRGVFMDKEINANRPSIRISYPDPILRRGANLGPLRLNWHTLYRSRATLERQWRDPRGEPRVMRIEGHGDSVYCLDFDSQRIITGSRDRTIKVWCIHTGECLATFEAHLGSVLCLKFEKDFDAKRPYSRRSCSRGLGINGEEKEGSVNEDANEGDEEESHGMMVSGSSDCTVRVWDLYTKHRGSRIRADVHAILRGHSGGVLDLRMDENWIVSCSKDALINVYSRSTLTLHAVLQGHEGPVNAIGLEGGRVVSASGDGRMMLWDAASGRCERVFEGHERGLACIEFKDDLILSGSNDCTIKLWRASTGECLHTFAGHTLLVRALCFDPKTGYVVSASYDRSVRVWEWREPATPAVNITAFTSHSSSSSTSSSSTSSSSSFHSTHTSTSTHTSNSAHARTSIYASDTDGASVVGVADGVVGYRNSGMSEKRGVGRLVREFRDLHASHIFDVKFDVRRIVSTSHDQKIVVLDFTDGIEGAEIFV</sequence>
<feature type="region of interest" description="Disordered" evidence="4">
    <location>
        <begin position="43"/>
        <end position="94"/>
    </location>
</feature>
<dbReference type="InterPro" id="IPR001810">
    <property type="entry name" value="F-box_dom"/>
</dbReference>
<dbReference type="CDD" id="cd09917">
    <property type="entry name" value="F-box_SF"/>
    <property type="match status" value="1"/>
</dbReference>
<dbReference type="GeneID" id="64629294"/>
<dbReference type="OrthoDB" id="19711at2759"/>
<dbReference type="PANTHER" id="PTHR19848">
    <property type="entry name" value="WD40 REPEAT PROTEIN"/>
    <property type="match status" value="1"/>
</dbReference>
<proteinExistence type="predicted"/>
<feature type="compositionally biased region" description="Low complexity" evidence="4">
    <location>
        <begin position="863"/>
        <end position="893"/>
    </location>
</feature>
<dbReference type="EMBL" id="JABBWG010000010">
    <property type="protein sequence ID" value="KAG1819226.1"/>
    <property type="molecule type" value="Genomic_DNA"/>
</dbReference>
<dbReference type="InterPro" id="IPR036322">
    <property type="entry name" value="WD40_repeat_dom_sf"/>
</dbReference>
<evidence type="ECO:0000256" key="1">
    <source>
        <dbReference type="ARBA" id="ARBA00022574"/>
    </source>
</evidence>
<name>A0A9P7JF84_9AGAM</name>
<dbReference type="RefSeq" id="XP_041194903.1">
    <property type="nucleotide sequence ID" value="XM_041335277.1"/>
</dbReference>
<dbReference type="CDD" id="cd00200">
    <property type="entry name" value="WD40"/>
    <property type="match status" value="1"/>
</dbReference>
<dbReference type="PANTHER" id="PTHR19848:SF8">
    <property type="entry name" value="F-BOX AND WD REPEAT DOMAIN CONTAINING 7"/>
    <property type="match status" value="1"/>
</dbReference>
<dbReference type="InterPro" id="IPR036047">
    <property type="entry name" value="F-box-like_dom_sf"/>
</dbReference>
<dbReference type="Gene3D" id="2.130.10.10">
    <property type="entry name" value="YVTN repeat-like/Quinoprotein amine dehydrogenase"/>
    <property type="match status" value="2"/>
</dbReference>
<gene>
    <name evidence="6" type="ORF">BJ212DRAFT_1344826</name>
</gene>
<reference evidence="6" key="1">
    <citation type="journal article" date="2020" name="New Phytol.">
        <title>Comparative genomics reveals dynamic genome evolution in host specialist ectomycorrhizal fungi.</title>
        <authorList>
            <person name="Lofgren L.A."/>
            <person name="Nguyen N.H."/>
            <person name="Vilgalys R."/>
            <person name="Ruytinx J."/>
            <person name="Liao H.L."/>
            <person name="Branco S."/>
            <person name="Kuo A."/>
            <person name="LaButti K."/>
            <person name="Lipzen A."/>
            <person name="Andreopoulos W."/>
            <person name="Pangilinan J."/>
            <person name="Riley R."/>
            <person name="Hundley H."/>
            <person name="Na H."/>
            <person name="Barry K."/>
            <person name="Grigoriev I.V."/>
            <person name="Stajich J.E."/>
            <person name="Kennedy P.G."/>
        </authorList>
    </citation>
    <scope>NUCLEOTIDE SEQUENCE</scope>
    <source>
        <strain evidence="6">MN1</strain>
    </source>
</reference>
<dbReference type="Pfam" id="PF00400">
    <property type="entry name" value="WD40"/>
    <property type="match status" value="6"/>
</dbReference>
<feature type="region of interest" description="Disordered" evidence="4">
    <location>
        <begin position="193"/>
        <end position="232"/>
    </location>
</feature>
<evidence type="ECO:0000256" key="2">
    <source>
        <dbReference type="ARBA" id="ARBA00022737"/>
    </source>
</evidence>
<feature type="repeat" description="WD" evidence="3">
    <location>
        <begin position="775"/>
        <end position="814"/>
    </location>
</feature>
<protein>
    <recommendedName>
        <fullName evidence="5">F-box domain-containing protein</fullName>
    </recommendedName>
</protein>
<dbReference type="SMART" id="SM00320">
    <property type="entry name" value="WD40"/>
    <property type="match status" value="7"/>
</dbReference>
<feature type="repeat" description="WD" evidence="3">
    <location>
        <begin position="815"/>
        <end position="847"/>
    </location>
</feature>
<feature type="repeat" description="WD" evidence="3">
    <location>
        <begin position="735"/>
        <end position="774"/>
    </location>
</feature>
<dbReference type="InterPro" id="IPR015943">
    <property type="entry name" value="WD40/YVTN_repeat-like_dom_sf"/>
</dbReference>
<evidence type="ECO:0000259" key="5">
    <source>
        <dbReference type="PROSITE" id="PS50181"/>
    </source>
</evidence>
<dbReference type="PROSITE" id="PS50181">
    <property type="entry name" value="FBOX"/>
    <property type="match status" value="1"/>
</dbReference>
<evidence type="ECO:0000313" key="7">
    <source>
        <dbReference type="Proteomes" id="UP000807769"/>
    </source>
</evidence>
<organism evidence="6 7">
    <name type="scientific">Suillus subaureus</name>
    <dbReference type="NCBI Taxonomy" id="48587"/>
    <lineage>
        <taxon>Eukaryota</taxon>
        <taxon>Fungi</taxon>
        <taxon>Dikarya</taxon>
        <taxon>Basidiomycota</taxon>
        <taxon>Agaricomycotina</taxon>
        <taxon>Agaricomycetes</taxon>
        <taxon>Agaricomycetidae</taxon>
        <taxon>Boletales</taxon>
        <taxon>Suillineae</taxon>
        <taxon>Suillaceae</taxon>
        <taxon>Suillus</taxon>
    </lineage>
</organism>
<dbReference type="SUPFAM" id="SSF81383">
    <property type="entry name" value="F-box domain"/>
    <property type="match status" value="1"/>
</dbReference>
<feature type="compositionally biased region" description="Low complexity" evidence="4">
    <location>
        <begin position="291"/>
        <end position="309"/>
    </location>
</feature>
<dbReference type="SUPFAM" id="SSF50978">
    <property type="entry name" value="WD40 repeat-like"/>
    <property type="match status" value="1"/>
</dbReference>
<dbReference type="PROSITE" id="PS50082">
    <property type="entry name" value="WD_REPEATS_2"/>
    <property type="match status" value="5"/>
</dbReference>
<evidence type="ECO:0000313" key="6">
    <source>
        <dbReference type="EMBL" id="KAG1819226.1"/>
    </source>
</evidence>
<dbReference type="Gene3D" id="1.20.1280.50">
    <property type="match status" value="1"/>
</dbReference>
<dbReference type="PRINTS" id="PR00320">
    <property type="entry name" value="GPROTEINBRPT"/>
</dbReference>
<feature type="compositionally biased region" description="Low complexity" evidence="4">
    <location>
        <begin position="194"/>
        <end position="207"/>
    </location>
</feature>
<dbReference type="Pfam" id="PF12937">
    <property type="entry name" value="F-box-like"/>
    <property type="match status" value="1"/>
</dbReference>
<feature type="region of interest" description="Disordered" evidence="4">
    <location>
        <begin position="639"/>
        <end position="665"/>
    </location>
</feature>
<dbReference type="SMART" id="SM00256">
    <property type="entry name" value="FBOX"/>
    <property type="match status" value="1"/>
</dbReference>
<feature type="region of interest" description="Disordered" evidence="4">
    <location>
        <begin position="291"/>
        <end position="310"/>
    </location>
</feature>
<feature type="region of interest" description="Disordered" evidence="4">
    <location>
        <begin position="863"/>
        <end position="896"/>
    </location>
</feature>
<feature type="domain" description="F-box" evidence="5">
    <location>
        <begin position="351"/>
        <end position="397"/>
    </location>
</feature>
<dbReference type="Proteomes" id="UP000807769">
    <property type="component" value="Unassembled WGS sequence"/>
</dbReference>
<comment type="caution">
    <text evidence="6">The sequence shown here is derived from an EMBL/GenBank/DDBJ whole genome shotgun (WGS) entry which is preliminary data.</text>
</comment>
<keyword evidence="2" id="KW-0677">Repeat</keyword>
<dbReference type="InterPro" id="IPR019775">
    <property type="entry name" value="WD40_repeat_CS"/>
</dbReference>
<dbReference type="InterPro" id="IPR020472">
    <property type="entry name" value="WD40_PAC1"/>
</dbReference>
<accession>A0A9P7JF84</accession>
<feature type="repeat" description="WD" evidence="3">
    <location>
        <begin position="663"/>
        <end position="678"/>
    </location>
</feature>
<keyword evidence="1 3" id="KW-0853">WD repeat</keyword>
<dbReference type="InterPro" id="IPR001680">
    <property type="entry name" value="WD40_rpt"/>
</dbReference>
<feature type="repeat" description="WD" evidence="3">
    <location>
        <begin position="566"/>
        <end position="605"/>
    </location>
</feature>
<evidence type="ECO:0000256" key="4">
    <source>
        <dbReference type="SAM" id="MobiDB-lite"/>
    </source>
</evidence>
<evidence type="ECO:0000256" key="3">
    <source>
        <dbReference type="PROSITE-ProRule" id="PRU00221"/>
    </source>
</evidence>
<dbReference type="PROSITE" id="PS50294">
    <property type="entry name" value="WD_REPEATS_REGION"/>
    <property type="match status" value="4"/>
</dbReference>
<dbReference type="AlphaFoldDB" id="A0A9P7JF84"/>
<keyword evidence="7" id="KW-1185">Reference proteome</keyword>